<dbReference type="EnsemblPlants" id="TuG1812G0200002425.01.T01">
    <property type="protein sequence ID" value="TuG1812G0200002425.01.T01.cds249059"/>
    <property type="gene ID" value="TuG1812G0200002425.01"/>
</dbReference>
<evidence type="ECO:0000313" key="2">
    <source>
        <dbReference type="Proteomes" id="UP000015106"/>
    </source>
</evidence>
<proteinExistence type="predicted"/>
<evidence type="ECO:0000313" key="1">
    <source>
        <dbReference type="EnsemblPlants" id="TuG1812G0200002425.01.T01.cds249059"/>
    </source>
</evidence>
<reference evidence="1" key="2">
    <citation type="submission" date="2018-03" db="EMBL/GenBank/DDBJ databases">
        <title>The Triticum urartu genome reveals the dynamic nature of wheat genome evolution.</title>
        <authorList>
            <person name="Ling H."/>
            <person name="Ma B."/>
            <person name="Shi X."/>
            <person name="Liu H."/>
            <person name="Dong L."/>
            <person name="Sun H."/>
            <person name="Cao Y."/>
            <person name="Gao Q."/>
            <person name="Zheng S."/>
            <person name="Li Y."/>
            <person name="Yu Y."/>
            <person name="Du H."/>
            <person name="Qi M."/>
            <person name="Li Y."/>
            <person name="Yu H."/>
            <person name="Cui Y."/>
            <person name="Wang N."/>
            <person name="Chen C."/>
            <person name="Wu H."/>
            <person name="Zhao Y."/>
            <person name="Zhang J."/>
            <person name="Li Y."/>
            <person name="Zhou W."/>
            <person name="Zhang B."/>
            <person name="Hu W."/>
            <person name="Eijk M."/>
            <person name="Tang J."/>
            <person name="Witsenboer H."/>
            <person name="Zhao S."/>
            <person name="Li Z."/>
            <person name="Zhang A."/>
            <person name="Wang D."/>
            <person name="Liang C."/>
        </authorList>
    </citation>
    <scope>NUCLEOTIDE SEQUENCE [LARGE SCALE GENOMIC DNA]</scope>
    <source>
        <strain evidence="1">cv. G1812</strain>
    </source>
</reference>
<organism evidence="1 2">
    <name type="scientific">Triticum urartu</name>
    <name type="common">Red wild einkorn</name>
    <name type="synonym">Crithodium urartu</name>
    <dbReference type="NCBI Taxonomy" id="4572"/>
    <lineage>
        <taxon>Eukaryota</taxon>
        <taxon>Viridiplantae</taxon>
        <taxon>Streptophyta</taxon>
        <taxon>Embryophyta</taxon>
        <taxon>Tracheophyta</taxon>
        <taxon>Spermatophyta</taxon>
        <taxon>Magnoliopsida</taxon>
        <taxon>Liliopsida</taxon>
        <taxon>Poales</taxon>
        <taxon>Poaceae</taxon>
        <taxon>BOP clade</taxon>
        <taxon>Pooideae</taxon>
        <taxon>Triticodae</taxon>
        <taxon>Triticeae</taxon>
        <taxon>Triticinae</taxon>
        <taxon>Triticum</taxon>
    </lineage>
</organism>
<sequence>MPPVCDFKTRHRSNPRSPALLDRSWEAVLKFLGNPMLPVRPMCRLLWRRDLPSGATTIVAFSLRTRSSSPCSWAVRAGSHLSSICLMVIQHSTCISRPAT</sequence>
<accession>A0A8R7TGG5</accession>
<reference evidence="2" key="1">
    <citation type="journal article" date="2013" name="Nature">
        <title>Draft genome of the wheat A-genome progenitor Triticum urartu.</title>
        <authorList>
            <person name="Ling H.Q."/>
            <person name="Zhao S."/>
            <person name="Liu D."/>
            <person name="Wang J."/>
            <person name="Sun H."/>
            <person name="Zhang C."/>
            <person name="Fan H."/>
            <person name="Li D."/>
            <person name="Dong L."/>
            <person name="Tao Y."/>
            <person name="Gao C."/>
            <person name="Wu H."/>
            <person name="Li Y."/>
            <person name="Cui Y."/>
            <person name="Guo X."/>
            <person name="Zheng S."/>
            <person name="Wang B."/>
            <person name="Yu K."/>
            <person name="Liang Q."/>
            <person name="Yang W."/>
            <person name="Lou X."/>
            <person name="Chen J."/>
            <person name="Feng M."/>
            <person name="Jian J."/>
            <person name="Zhang X."/>
            <person name="Luo G."/>
            <person name="Jiang Y."/>
            <person name="Liu J."/>
            <person name="Wang Z."/>
            <person name="Sha Y."/>
            <person name="Zhang B."/>
            <person name="Wu H."/>
            <person name="Tang D."/>
            <person name="Shen Q."/>
            <person name="Xue P."/>
            <person name="Zou S."/>
            <person name="Wang X."/>
            <person name="Liu X."/>
            <person name="Wang F."/>
            <person name="Yang Y."/>
            <person name="An X."/>
            <person name="Dong Z."/>
            <person name="Zhang K."/>
            <person name="Zhang X."/>
            <person name="Luo M.C."/>
            <person name="Dvorak J."/>
            <person name="Tong Y."/>
            <person name="Wang J."/>
            <person name="Yang H."/>
            <person name="Li Z."/>
            <person name="Wang D."/>
            <person name="Zhang A."/>
            <person name="Wang J."/>
        </authorList>
    </citation>
    <scope>NUCLEOTIDE SEQUENCE</scope>
    <source>
        <strain evidence="2">cv. G1812</strain>
    </source>
</reference>
<dbReference type="Gramene" id="TuG1812G0200002425.01.T01">
    <property type="protein sequence ID" value="TuG1812G0200002425.01.T01.cds249059"/>
    <property type="gene ID" value="TuG1812G0200002425.01"/>
</dbReference>
<keyword evidence="2" id="KW-1185">Reference proteome</keyword>
<dbReference type="Proteomes" id="UP000015106">
    <property type="component" value="Chromosome 2"/>
</dbReference>
<reference evidence="1" key="3">
    <citation type="submission" date="2022-06" db="UniProtKB">
        <authorList>
            <consortium name="EnsemblPlants"/>
        </authorList>
    </citation>
    <scope>IDENTIFICATION</scope>
</reference>
<protein>
    <submittedName>
        <fullName evidence="1">Uncharacterized protein</fullName>
    </submittedName>
</protein>
<dbReference type="AlphaFoldDB" id="A0A8R7TGG5"/>
<name>A0A8R7TGG5_TRIUA</name>